<dbReference type="AlphaFoldDB" id="A0A5B2TCC5"/>
<proteinExistence type="predicted"/>
<comment type="caution">
    <text evidence="2">The sequence shown here is derived from an EMBL/GenBank/DDBJ whole genome shotgun (WGS) entry which is preliminary data.</text>
</comment>
<dbReference type="SUPFAM" id="SSF50800">
    <property type="entry name" value="PK beta-barrel domain-like"/>
    <property type="match status" value="1"/>
</dbReference>
<name>A0A5B2TCC5_9PROT</name>
<dbReference type="InterPro" id="IPR005163">
    <property type="entry name" value="Tri_helical_YiiM-like"/>
</dbReference>
<dbReference type="InterPro" id="IPR011037">
    <property type="entry name" value="Pyrv_Knase-like_insert_dom_sf"/>
</dbReference>
<evidence type="ECO:0000313" key="2">
    <source>
        <dbReference type="EMBL" id="KAA2211498.1"/>
    </source>
</evidence>
<dbReference type="InterPro" id="IPR052353">
    <property type="entry name" value="Benzoxazolinone_Detox_Enz"/>
</dbReference>
<reference evidence="2 3" key="1">
    <citation type="journal article" date="2015" name="Int. J. Syst. Evol. Microbiol.">
        <title>Roseomonas oryzae sp. nov., isolated from paddy rhizosphere soil.</title>
        <authorList>
            <person name="Ramaprasad E.V."/>
            <person name="Sasikala Ch."/>
            <person name="Ramana Ch.V."/>
        </authorList>
    </citation>
    <scope>NUCLEOTIDE SEQUENCE [LARGE SCALE GENOMIC DNA]</scope>
    <source>
        <strain evidence="2 3">KCTC 42542</strain>
    </source>
</reference>
<dbReference type="PANTHER" id="PTHR30212:SF2">
    <property type="entry name" value="PROTEIN YIIM"/>
    <property type="match status" value="1"/>
</dbReference>
<dbReference type="GO" id="GO:0003824">
    <property type="term" value="F:catalytic activity"/>
    <property type="evidence" value="ECO:0007669"/>
    <property type="project" value="InterPro"/>
</dbReference>
<dbReference type="Proteomes" id="UP000322110">
    <property type="component" value="Unassembled WGS sequence"/>
</dbReference>
<dbReference type="InterPro" id="IPR005302">
    <property type="entry name" value="MoCF_Sase_C"/>
</dbReference>
<dbReference type="OrthoDB" id="9786134at2"/>
<dbReference type="GO" id="GO:0030170">
    <property type="term" value="F:pyridoxal phosphate binding"/>
    <property type="evidence" value="ECO:0007669"/>
    <property type="project" value="InterPro"/>
</dbReference>
<dbReference type="RefSeq" id="WP_149814057.1">
    <property type="nucleotide sequence ID" value="NZ_VUKA01000024.1"/>
</dbReference>
<dbReference type="Pfam" id="PF03473">
    <property type="entry name" value="MOSC"/>
    <property type="match status" value="1"/>
</dbReference>
<protein>
    <submittedName>
        <fullName evidence="2">MOSC domain-containing protein</fullName>
    </submittedName>
</protein>
<feature type="domain" description="MOSC" evidence="1">
    <location>
        <begin position="29"/>
        <end position="166"/>
    </location>
</feature>
<dbReference type="PROSITE" id="PS51340">
    <property type="entry name" value="MOSC"/>
    <property type="match status" value="1"/>
</dbReference>
<dbReference type="PANTHER" id="PTHR30212">
    <property type="entry name" value="PROTEIN YIIM"/>
    <property type="match status" value="1"/>
</dbReference>
<organism evidence="2 3">
    <name type="scientific">Teichococcus oryzae</name>
    <dbReference type="NCBI Taxonomy" id="1608942"/>
    <lineage>
        <taxon>Bacteria</taxon>
        <taxon>Pseudomonadati</taxon>
        <taxon>Pseudomonadota</taxon>
        <taxon>Alphaproteobacteria</taxon>
        <taxon>Acetobacterales</taxon>
        <taxon>Roseomonadaceae</taxon>
        <taxon>Roseomonas</taxon>
    </lineage>
</organism>
<accession>A0A5B2TCC5</accession>
<evidence type="ECO:0000313" key="3">
    <source>
        <dbReference type="Proteomes" id="UP000322110"/>
    </source>
</evidence>
<dbReference type="GO" id="GO:0030151">
    <property type="term" value="F:molybdenum ion binding"/>
    <property type="evidence" value="ECO:0007669"/>
    <property type="project" value="InterPro"/>
</dbReference>
<dbReference type="Pfam" id="PF03475">
    <property type="entry name" value="YiiM_3-alpha"/>
    <property type="match status" value="1"/>
</dbReference>
<dbReference type="Gene3D" id="2.40.33.20">
    <property type="entry name" value="PK beta-barrel domain-like"/>
    <property type="match status" value="1"/>
</dbReference>
<keyword evidence="3" id="KW-1185">Reference proteome</keyword>
<evidence type="ECO:0000259" key="1">
    <source>
        <dbReference type="PROSITE" id="PS51340"/>
    </source>
</evidence>
<gene>
    <name evidence="2" type="ORF">F0Q34_19790</name>
</gene>
<sequence>MIGSAQPVVLTGQVAPLGPGGVPSGIDKHPVPGPWRISRAGIAGDAQGDLRHHGGPEKALHQYPFEHYATWAAEIGDHPLLAKPGAFGENLSASGWTEGNICIGDIVRFGTSLLQVSQGRQPCFKLGLRFGHRGMARALQHSGRTGWYWRVLEEGTAEMGNALLLIERPQPDWPLSRLNRLLYKDTGNRDALAAMARLPELAQGWRMLAERRLASGTVEDWSKRLNG</sequence>
<dbReference type="EMBL" id="VUKA01000024">
    <property type="protein sequence ID" value="KAA2211498.1"/>
    <property type="molecule type" value="Genomic_DNA"/>
</dbReference>